<evidence type="ECO:0000313" key="3">
    <source>
        <dbReference type="Proteomes" id="UP001295423"/>
    </source>
</evidence>
<keyword evidence="3" id="KW-1185">Reference proteome</keyword>
<evidence type="ECO:0000256" key="1">
    <source>
        <dbReference type="SAM" id="MobiDB-lite"/>
    </source>
</evidence>
<feature type="compositionally biased region" description="Basic and acidic residues" evidence="1">
    <location>
        <begin position="238"/>
        <end position="251"/>
    </location>
</feature>
<feature type="region of interest" description="Disordered" evidence="1">
    <location>
        <begin position="200"/>
        <end position="251"/>
    </location>
</feature>
<name>A0AAD2FJV6_9STRA</name>
<protein>
    <submittedName>
        <fullName evidence="2">Uncharacterized protein</fullName>
    </submittedName>
</protein>
<gene>
    <name evidence="2" type="ORF">CYCCA115_LOCUS9257</name>
</gene>
<reference evidence="2" key="1">
    <citation type="submission" date="2023-08" db="EMBL/GenBank/DDBJ databases">
        <authorList>
            <person name="Audoor S."/>
            <person name="Bilcke G."/>
        </authorList>
    </citation>
    <scope>NUCLEOTIDE SEQUENCE</scope>
</reference>
<evidence type="ECO:0000313" key="2">
    <source>
        <dbReference type="EMBL" id="CAJ1945113.1"/>
    </source>
</evidence>
<sequence length="251" mass="28596">MAPKDRQVSIYDTYSNCENECGSGSLSSRYGRKINRVSFHPTVDFHHIVNRDDYSSEETNACFYSLEEKELMCESCEMAVNRMEAGKRPKKDTSYRGLENFIEANATQFDDTIHAYIDAVMDEQERQWDNDMFDGELLREVGLGVSLHSASLAHKMAAYDENEARKAYISMGKAHRKLQDDVSISTEITEVSRSTMVHDIKIRHNKTSRTETKKSSSRPPKSRSSRSQKTIGGPLESLRNKVHDTKTVLNP</sequence>
<proteinExistence type="predicted"/>
<dbReference type="AlphaFoldDB" id="A0AAD2FJV6"/>
<comment type="caution">
    <text evidence="2">The sequence shown here is derived from an EMBL/GenBank/DDBJ whole genome shotgun (WGS) entry which is preliminary data.</text>
</comment>
<feature type="compositionally biased region" description="Basic and acidic residues" evidence="1">
    <location>
        <begin position="200"/>
        <end position="214"/>
    </location>
</feature>
<accession>A0AAD2FJV6</accession>
<dbReference type="EMBL" id="CAKOGP040001335">
    <property type="protein sequence ID" value="CAJ1945113.1"/>
    <property type="molecule type" value="Genomic_DNA"/>
</dbReference>
<organism evidence="2 3">
    <name type="scientific">Cylindrotheca closterium</name>
    <dbReference type="NCBI Taxonomy" id="2856"/>
    <lineage>
        <taxon>Eukaryota</taxon>
        <taxon>Sar</taxon>
        <taxon>Stramenopiles</taxon>
        <taxon>Ochrophyta</taxon>
        <taxon>Bacillariophyta</taxon>
        <taxon>Bacillariophyceae</taxon>
        <taxon>Bacillariophycidae</taxon>
        <taxon>Bacillariales</taxon>
        <taxon>Bacillariaceae</taxon>
        <taxon>Cylindrotheca</taxon>
    </lineage>
</organism>
<dbReference type="Proteomes" id="UP001295423">
    <property type="component" value="Unassembled WGS sequence"/>
</dbReference>